<comment type="caution">
    <text evidence="1">The sequence shown here is derived from an EMBL/GenBank/DDBJ whole genome shotgun (WGS) entry which is preliminary data.</text>
</comment>
<reference evidence="1 2" key="1">
    <citation type="journal article" date="2024" name="Microbiol. Resour. Announc.">
        <title>Genome annotations for the ascomycete fungi Trichoderma harzianum, Trichoderma aggressivum, and Purpureocillium lilacinum.</title>
        <authorList>
            <person name="Beijen E.P.W."/>
            <person name="Ohm R.A."/>
        </authorList>
    </citation>
    <scope>NUCLEOTIDE SEQUENCE [LARGE SCALE GENOMIC DNA]</scope>
    <source>
        <strain evidence="1 2">CBS 150709</strain>
    </source>
</reference>
<keyword evidence="2" id="KW-1185">Reference proteome</keyword>
<evidence type="ECO:0000313" key="1">
    <source>
        <dbReference type="EMBL" id="KAK4071820.1"/>
    </source>
</evidence>
<evidence type="ECO:0008006" key="3">
    <source>
        <dbReference type="Google" id="ProtNLM"/>
    </source>
</evidence>
<protein>
    <recommendedName>
        <fullName evidence="3">AP2/ERF domain-containing protein</fullName>
    </recommendedName>
</protein>
<organism evidence="1 2">
    <name type="scientific">Purpureocillium lilacinum</name>
    <name type="common">Paecilomyces lilacinus</name>
    <dbReference type="NCBI Taxonomy" id="33203"/>
    <lineage>
        <taxon>Eukaryota</taxon>
        <taxon>Fungi</taxon>
        <taxon>Dikarya</taxon>
        <taxon>Ascomycota</taxon>
        <taxon>Pezizomycotina</taxon>
        <taxon>Sordariomycetes</taxon>
        <taxon>Hypocreomycetidae</taxon>
        <taxon>Hypocreales</taxon>
        <taxon>Ophiocordycipitaceae</taxon>
        <taxon>Purpureocillium</taxon>
    </lineage>
</organism>
<gene>
    <name evidence="1" type="ORF">Purlil1_13297</name>
</gene>
<sequence>MCLDPPAATKAKHLIVNISDESERESFLDEFQRSTAVRGENYQLLNEDRHGSRLVPLPGAQFGDPFPGVHRDIHDWQTLRRQRLVQTTHSGGASAAPKTEYGVYQDQRCRLWIDGSWQRAYGRFGKNNRNERVESAMSAYRDAKIQFTHLPSA</sequence>
<dbReference type="Proteomes" id="UP001287286">
    <property type="component" value="Unassembled WGS sequence"/>
</dbReference>
<dbReference type="EMBL" id="JAWRVI010000195">
    <property type="protein sequence ID" value="KAK4071820.1"/>
    <property type="molecule type" value="Genomic_DNA"/>
</dbReference>
<name>A0ABR0BEH7_PURLI</name>
<accession>A0ABR0BEH7</accession>
<evidence type="ECO:0000313" key="2">
    <source>
        <dbReference type="Proteomes" id="UP001287286"/>
    </source>
</evidence>
<proteinExistence type="predicted"/>